<dbReference type="EMBL" id="JBHUER010000010">
    <property type="protein sequence ID" value="MFD1703955.1"/>
    <property type="molecule type" value="Genomic_DNA"/>
</dbReference>
<dbReference type="RefSeq" id="WP_378800047.1">
    <property type="nucleotide sequence ID" value="NZ_JBHUER010000010.1"/>
</dbReference>
<feature type="compositionally biased region" description="Basic and acidic residues" evidence="1">
    <location>
        <begin position="15"/>
        <end position="38"/>
    </location>
</feature>
<feature type="compositionally biased region" description="Low complexity" evidence="1">
    <location>
        <begin position="182"/>
        <end position="216"/>
    </location>
</feature>
<reference evidence="3" key="1">
    <citation type="journal article" date="2019" name="Int. J. Syst. Evol. Microbiol.">
        <title>The Global Catalogue of Microorganisms (GCM) 10K type strain sequencing project: providing services to taxonomists for standard genome sequencing and annotation.</title>
        <authorList>
            <consortium name="The Broad Institute Genomics Platform"/>
            <consortium name="The Broad Institute Genome Sequencing Center for Infectious Disease"/>
            <person name="Wu L."/>
            <person name="Ma J."/>
        </authorList>
    </citation>
    <scope>NUCLEOTIDE SEQUENCE [LARGE SCALE GENOMIC DNA]</scope>
    <source>
        <strain evidence="3">KCTC 23707</strain>
    </source>
</reference>
<evidence type="ECO:0000256" key="1">
    <source>
        <dbReference type="SAM" id="MobiDB-lite"/>
    </source>
</evidence>
<proteinExistence type="predicted"/>
<feature type="region of interest" description="Disordered" evidence="1">
    <location>
        <begin position="1"/>
        <end position="40"/>
    </location>
</feature>
<feature type="compositionally biased region" description="Gly residues" evidence="1">
    <location>
        <begin position="78"/>
        <end position="92"/>
    </location>
</feature>
<evidence type="ECO:0000313" key="2">
    <source>
        <dbReference type="EMBL" id="MFD1703955.1"/>
    </source>
</evidence>
<organism evidence="2 3">
    <name type="scientific">Methylopila henanensis</name>
    <dbReference type="NCBI Taxonomy" id="873516"/>
    <lineage>
        <taxon>Bacteria</taxon>
        <taxon>Pseudomonadati</taxon>
        <taxon>Pseudomonadota</taxon>
        <taxon>Alphaproteobacteria</taxon>
        <taxon>Hyphomicrobiales</taxon>
        <taxon>Methylopilaceae</taxon>
        <taxon>Methylopila</taxon>
    </lineage>
</organism>
<protein>
    <submittedName>
        <fullName evidence="2">DUF2076 domain-containing protein</fullName>
    </submittedName>
</protein>
<accession>A0ABW4K6T5</accession>
<dbReference type="Pfam" id="PF09849">
    <property type="entry name" value="DUF2076"/>
    <property type="match status" value="1"/>
</dbReference>
<feature type="compositionally biased region" description="Low complexity" evidence="1">
    <location>
        <begin position="93"/>
        <end position="142"/>
    </location>
</feature>
<keyword evidence="3" id="KW-1185">Reference proteome</keyword>
<dbReference type="Proteomes" id="UP001597308">
    <property type="component" value="Unassembled WGS sequence"/>
</dbReference>
<evidence type="ECO:0000313" key="3">
    <source>
        <dbReference type="Proteomes" id="UP001597308"/>
    </source>
</evidence>
<comment type="caution">
    <text evidence="2">The sequence shown here is derived from an EMBL/GenBank/DDBJ whole genome shotgun (WGS) entry which is preliminary data.</text>
</comment>
<name>A0ABW4K6T5_9HYPH</name>
<feature type="region of interest" description="Disordered" evidence="1">
    <location>
        <begin position="71"/>
        <end position="142"/>
    </location>
</feature>
<gene>
    <name evidence="2" type="ORF">ACFSCV_13185</name>
</gene>
<dbReference type="InterPro" id="IPR018648">
    <property type="entry name" value="DUF2076"/>
</dbReference>
<feature type="region of interest" description="Disordered" evidence="1">
    <location>
        <begin position="182"/>
        <end position="222"/>
    </location>
</feature>
<sequence>MESQDRQAIDGLFNRLDDVDRRSPPKDAEADALIRERVSSNPNAPYLMAQTIVMQDHALNQAQQRIEELERQASERPAGGGGFLSGLFGGGSQAPRPAAAPQSAPGRSALGSPMGAPIGAPTGAPAGSPWQGAAGQAAAQPSRGGGFLAGAAQTAMGVAGGVLIGNAIGSMFGGGGEAQAAEAPAAAPAETPAAEPAAAEPVADDSGGGVFDSFFGGDDEAI</sequence>